<evidence type="ECO:0000256" key="2">
    <source>
        <dbReference type="ARBA" id="ARBA00022679"/>
    </source>
</evidence>
<dbReference type="OrthoDB" id="258252at2"/>
<dbReference type="EMBL" id="CP000850">
    <property type="protein sequence ID" value="ABV98750.1"/>
    <property type="molecule type" value="Genomic_DNA"/>
</dbReference>
<dbReference type="InterPro" id="IPR033195">
    <property type="entry name" value="AmidinoTrfase"/>
</dbReference>
<dbReference type="PANTHER" id="PTHR10488">
    <property type="entry name" value="GLYCINE AMIDINOTRANSFERASE, MITOCHONDRIAL"/>
    <property type="match status" value="1"/>
</dbReference>
<evidence type="ECO:0000256" key="1">
    <source>
        <dbReference type="ARBA" id="ARBA00006943"/>
    </source>
</evidence>
<name>A8M6N0_SALAI</name>
<dbReference type="EC" id="2.1.4.2" evidence="4"/>
<sequence length="384" mass="44372">MKLHTFDEWSPLREIVLGSASGYRQQARDLSFDLFFYDNLVHDNPKTHRIYYPRLATHGQPTPTPSTATTTNIKQRYVDELHEDVEGIAETLESFGVRVRRPMNICEGATHFATPAWSATALPPLNVRDNTLILGDEIIETPPMMRSRYFETQFLKPLFMEYFRHGARWTVMPRPWMTDRSFDLAYAEQIAAMEIVPTINDSPYDVGIEMLFDAAQCLRFGRDILVNIATANHLLACEWLERHLEGRYTIHRIDRLADSHIDSMVLPLRPGTLLIRSRQFLDYLPEALQKWDVIEAPAPKAENFPQYDDDDIILTSPFIDLNVLSIDEHTVVVNDSYPELSRVLEQHGFDVVPVRHRHRRLFGGGLHCFTLDTVRDGKLENYFS</sequence>
<dbReference type="HOGENOM" id="CLU_047415_0_0_11"/>
<evidence type="ECO:0000313" key="4">
    <source>
        <dbReference type="EMBL" id="ABV98750.1"/>
    </source>
</evidence>
<evidence type="ECO:0000256" key="3">
    <source>
        <dbReference type="PIRSR" id="PIRSR633195-1"/>
    </source>
</evidence>
<dbReference type="AlphaFoldDB" id="A8M6N0"/>
<dbReference type="SUPFAM" id="SSF55909">
    <property type="entry name" value="Pentein"/>
    <property type="match status" value="1"/>
</dbReference>
<dbReference type="eggNOG" id="COG1834">
    <property type="taxonomic scope" value="Bacteria"/>
</dbReference>
<dbReference type="PATRIC" id="fig|391037.6.peg.2957"/>
<dbReference type="KEGG" id="saq:Sare_2924"/>
<keyword evidence="2 4" id="KW-0808">Transferase</keyword>
<reference evidence="4" key="1">
    <citation type="submission" date="2007-10" db="EMBL/GenBank/DDBJ databases">
        <title>Complete sequence of Salinispora arenicola CNS-205.</title>
        <authorList>
            <consortium name="US DOE Joint Genome Institute"/>
            <person name="Copeland A."/>
            <person name="Lucas S."/>
            <person name="Lapidus A."/>
            <person name="Barry K."/>
            <person name="Glavina del Rio T."/>
            <person name="Dalin E."/>
            <person name="Tice H."/>
            <person name="Pitluck S."/>
            <person name="Foster B."/>
            <person name="Schmutz J."/>
            <person name="Larimer F."/>
            <person name="Land M."/>
            <person name="Hauser L."/>
            <person name="Kyrpides N."/>
            <person name="Ivanova N."/>
            <person name="Jensen P.R."/>
            <person name="Moore B.S."/>
            <person name="Penn K."/>
            <person name="Jenkins C."/>
            <person name="Udwary D."/>
            <person name="Xiang L."/>
            <person name="Gontang E."/>
            <person name="Richardson P."/>
        </authorList>
    </citation>
    <scope>NUCLEOTIDE SEQUENCE [LARGE SCALE GENOMIC DNA]</scope>
    <source>
        <strain evidence="4">CNS-205</strain>
    </source>
</reference>
<gene>
    <name evidence="4" type="ordered locus">Sare_2924</name>
</gene>
<accession>A8M6N0</accession>
<proteinExistence type="inferred from homology"/>
<dbReference type="Gene3D" id="3.75.10.10">
    <property type="entry name" value="L-arginine/glycine Amidinotransferase, Chain A"/>
    <property type="match status" value="1"/>
</dbReference>
<organism evidence="4">
    <name type="scientific">Salinispora arenicola (strain CNS-205)</name>
    <dbReference type="NCBI Taxonomy" id="391037"/>
    <lineage>
        <taxon>Bacteria</taxon>
        <taxon>Bacillati</taxon>
        <taxon>Actinomycetota</taxon>
        <taxon>Actinomycetes</taxon>
        <taxon>Micromonosporales</taxon>
        <taxon>Micromonosporaceae</taxon>
        <taxon>Salinispora</taxon>
    </lineage>
</organism>
<dbReference type="STRING" id="391037.Sare_2924"/>
<comment type="similarity">
    <text evidence="1">Belongs to the amidinotransferase family.</text>
</comment>
<feature type="active site" evidence="3">
    <location>
        <position position="213"/>
    </location>
</feature>
<protein>
    <submittedName>
        <fullName evidence="4">Scyllo-inosamine-4-phosphate amidinotransferase</fullName>
        <ecNumber evidence="4">2.1.4.2</ecNumber>
    </submittedName>
</protein>
<dbReference type="GO" id="GO:0015069">
    <property type="term" value="F:scyllo-inosamine-4-phosphate amidinotransferase activity"/>
    <property type="evidence" value="ECO:0007669"/>
    <property type="project" value="UniProtKB-EC"/>
</dbReference>
<feature type="active site" description="Amidino-cysteine intermediate" evidence="3">
    <location>
        <position position="368"/>
    </location>
</feature>
<dbReference type="PANTHER" id="PTHR10488:SF1">
    <property type="entry name" value="GLYCINE AMIDINOTRANSFERASE, MITOCHONDRIAL"/>
    <property type="match status" value="1"/>
</dbReference>
<feature type="active site" evidence="3">
    <location>
        <position position="260"/>
    </location>
</feature>